<feature type="domain" description="FtsK" evidence="5">
    <location>
        <begin position="730"/>
        <end position="910"/>
    </location>
</feature>
<dbReference type="PANTHER" id="PTHR22683">
    <property type="entry name" value="SPORULATION PROTEIN RELATED"/>
    <property type="match status" value="1"/>
</dbReference>
<gene>
    <name evidence="6" type="ORF">BJY28_001093</name>
</gene>
<feature type="domain" description="FtsK" evidence="5">
    <location>
        <begin position="92"/>
        <end position="296"/>
    </location>
</feature>
<dbReference type="Gene3D" id="3.40.50.300">
    <property type="entry name" value="P-loop containing nucleotide triphosphate hydrolases"/>
    <property type="match status" value="3"/>
</dbReference>
<dbReference type="Pfam" id="PF01580">
    <property type="entry name" value="FtsK_SpoIIIE"/>
    <property type="match status" value="3"/>
</dbReference>
<feature type="binding site" evidence="4">
    <location>
        <begin position="467"/>
        <end position="474"/>
    </location>
    <ligand>
        <name>ATP</name>
        <dbReference type="ChEBI" id="CHEBI:30616"/>
    </ligand>
</feature>
<evidence type="ECO:0000313" key="6">
    <source>
        <dbReference type="EMBL" id="NYG36624.1"/>
    </source>
</evidence>
<evidence type="ECO:0000256" key="3">
    <source>
        <dbReference type="ARBA" id="ARBA00022840"/>
    </source>
</evidence>
<keyword evidence="2 4" id="KW-0547">Nucleotide-binding</keyword>
<reference evidence="6 7" key="1">
    <citation type="submission" date="2020-07" db="EMBL/GenBank/DDBJ databases">
        <title>Sequencing the genomes of 1000 actinobacteria strains.</title>
        <authorList>
            <person name="Klenk H.-P."/>
        </authorList>
    </citation>
    <scope>NUCLEOTIDE SEQUENCE [LARGE SCALE GENOMIC DNA]</scope>
    <source>
        <strain evidence="6 7">DSM 24723</strain>
    </source>
</reference>
<dbReference type="InterPro" id="IPR023837">
    <property type="entry name" value="EccCb-like_Actinobacteria"/>
</dbReference>
<dbReference type="EMBL" id="JACBZX010000001">
    <property type="protein sequence ID" value="NYG36624.1"/>
    <property type="molecule type" value="Genomic_DNA"/>
</dbReference>
<dbReference type="PANTHER" id="PTHR22683:SF1">
    <property type="entry name" value="TYPE VII SECRETION SYSTEM PROTEIN ESSC"/>
    <property type="match status" value="1"/>
</dbReference>
<evidence type="ECO:0000313" key="7">
    <source>
        <dbReference type="Proteomes" id="UP000592181"/>
    </source>
</evidence>
<dbReference type="PROSITE" id="PS50901">
    <property type="entry name" value="FTSK"/>
    <property type="match status" value="3"/>
</dbReference>
<accession>A0A852X8I5</accession>
<name>A0A852X8I5_9MICO</name>
<protein>
    <submittedName>
        <fullName evidence="6">S-DNA-T family DNA segregation ATPase FtsK/SpoIIIE</fullName>
    </submittedName>
</protein>
<comment type="caution">
    <text evidence="6">The sequence shown here is derived from an EMBL/GenBank/DDBJ whole genome shotgun (WGS) entry which is preliminary data.</text>
</comment>
<evidence type="ECO:0000256" key="2">
    <source>
        <dbReference type="ARBA" id="ARBA00022741"/>
    </source>
</evidence>
<keyword evidence="1" id="KW-0677">Repeat</keyword>
<dbReference type="NCBIfam" id="TIGR03925">
    <property type="entry name" value="T7SS_EccC_b"/>
    <property type="match status" value="1"/>
</dbReference>
<dbReference type="GO" id="GO:0003677">
    <property type="term" value="F:DNA binding"/>
    <property type="evidence" value="ECO:0007669"/>
    <property type="project" value="InterPro"/>
</dbReference>
<keyword evidence="7" id="KW-1185">Reference proteome</keyword>
<dbReference type="InterPro" id="IPR002543">
    <property type="entry name" value="FtsK_dom"/>
</dbReference>
<dbReference type="GO" id="GO:0005524">
    <property type="term" value="F:ATP binding"/>
    <property type="evidence" value="ECO:0007669"/>
    <property type="project" value="UniProtKB-UniRule"/>
</dbReference>
<organism evidence="6 7">
    <name type="scientific">Janibacter alkaliphilus</name>
    <dbReference type="NCBI Taxonomy" id="1069963"/>
    <lineage>
        <taxon>Bacteria</taxon>
        <taxon>Bacillati</taxon>
        <taxon>Actinomycetota</taxon>
        <taxon>Actinomycetes</taxon>
        <taxon>Micrococcales</taxon>
        <taxon>Intrasporangiaceae</taxon>
        <taxon>Janibacter</taxon>
    </lineage>
</organism>
<dbReference type="AlphaFoldDB" id="A0A852X8I5"/>
<dbReference type="SUPFAM" id="SSF52540">
    <property type="entry name" value="P-loop containing nucleoside triphosphate hydrolases"/>
    <property type="match status" value="3"/>
</dbReference>
<sequence length="956" mass="101878">MLERLERRDSVPVRQEVQLDRFSAAEAETLCRHLAGLRLSADSLEHDASSQALQVTGLLGVDDVERIDLDALWGPRPRTSFLRVPIGTDDQGDPVMLDLKESAQFGMGPHGICVGATGSGKSELLRTLVLALLTSHGPDDLAMVLVDYKGGATFAPFATAPQVSGVITNLSDDSTLVERVYASLAGEVQRRQQMLKDAGNLSDISAYRRLRREQAGAGASLPPMPHLLVIIDEFGELLTARPDFIELFLSIGRIGRSIGVHLLLSSQRIEGGKLRGLDTYLSYRIGLRTLSEAESRTILDTTDAYALPALPGYGYLKVDTTTYTRFRAGYVSGAIPDDTEVEVDEAPVLRPLADYPAIPVEDEPGVETTEADALDEEPTGPTVLATVIDQIARRPASGSPVWLPPLPEQLTLDQAAGPAVATAEGVRVPSAGPLRVPIGRLDDPRGQTQGPWELDLAAAGGHVLVIGAPRSGKTTVLRTLAASLAVTHRVEEAVVYAIDLLGSNLMALDGLPNVAGVGLRSDPEVVRRTVEEVHALLERREDLFQRLRVDSLPAARAAAGPASGEMLADVVLLVDGYGLVEDFAGLEETMLTLVRRGGGLGIHVVATATRWNDVRMQQQTFFGTKVELRLADAGDSAVDSKLSATLRDAPAGRALLPARLFAQVALPRVDGRADRGSAAEGLAELVARVGESATSTAPRVRLLPSVVASGDLAPAGRAGMVPLGLHEATLETVTIDLEGTDRHVLALGDSQTGRTSLLRHVVQTLIAQHTPEEIVFAVIDPRRVLRGEVPDEYLGGYASSAPLAERLVAAVLPELQKRVPMQVGDEPEETHLPKIVVVVDDYEVVTAGSSSPLAPLVPFISMAAEVNLHVLLTRRTSGASRGVYESAFMALRDSGSVGLMYSGDRTEGQLLGSERPQRLPTGRARLLRTGEPTITVQVGHREQADDALGGRGFGDG</sequence>
<feature type="domain" description="FtsK" evidence="5">
    <location>
        <begin position="449"/>
        <end position="637"/>
    </location>
</feature>
<dbReference type="SMART" id="SM00382">
    <property type="entry name" value="AAA"/>
    <property type="match status" value="2"/>
</dbReference>
<dbReference type="InterPro" id="IPR027417">
    <property type="entry name" value="P-loop_NTPase"/>
</dbReference>
<proteinExistence type="predicted"/>
<evidence type="ECO:0000259" key="5">
    <source>
        <dbReference type="PROSITE" id="PS50901"/>
    </source>
</evidence>
<feature type="binding site" evidence="4">
    <location>
        <begin position="748"/>
        <end position="755"/>
    </location>
    <ligand>
        <name>ATP</name>
        <dbReference type="ChEBI" id="CHEBI:30616"/>
    </ligand>
</feature>
<keyword evidence="3 4" id="KW-0067">ATP-binding</keyword>
<dbReference type="InterPro" id="IPR003593">
    <property type="entry name" value="AAA+_ATPase"/>
</dbReference>
<evidence type="ECO:0000256" key="1">
    <source>
        <dbReference type="ARBA" id="ARBA00022737"/>
    </source>
</evidence>
<feature type="binding site" evidence="4">
    <location>
        <begin position="115"/>
        <end position="122"/>
    </location>
    <ligand>
        <name>ATP</name>
        <dbReference type="ChEBI" id="CHEBI:30616"/>
    </ligand>
</feature>
<dbReference type="Proteomes" id="UP000592181">
    <property type="component" value="Unassembled WGS sequence"/>
</dbReference>
<dbReference type="RefSeq" id="WP_218875200.1">
    <property type="nucleotide sequence ID" value="NZ_JACBZX010000001.1"/>
</dbReference>
<evidence type="ECO:0000256" key="4">
    <source>
        <dbReference type="PROSITE-ProRule" id="PRU00289"/>
    </source>
</evidence>
<dbReference type="InterPro" id="IPR050206">
    <property type="entry name" value="FtsK/SpoIIIE/SftA"/>
</dbReference>